<dbReference type="PANTHER" id="PTHR43173:SF37">
    <property type="entry name" value="ABC1 FAMILY PROTEIN C10F6.14C"/>
    <property type="match status" value="1"/>
</dbReference>
<comment type="caution">
    <text evidence="4">The sequence shown here is derived from an EMBL/GenBank/DDBJ whole genome shotgun (WGS) entry which is preliminary data.</text>
</comment>
<dbReference type="Pfam" id="PF03109">
    <property type="entry name" value="ABC1"/>
    <property type="match status" value="2"/>
</dbReference>
<dbReference type="OrthoDB" id="427480at2759"/>
<sequence length="646" mass="73573">MLLHHLQRQGVRPLVRNLPHYSSRNIPRTTSKKWLRRFTYSAAGLVGIYAADRTLNASSVARNTRTFWTCAMITLDYKLNFTPDRSDRIPELHERVADRMFNLFTSNGGLYIKIGQSIGASAAMLPKPLQMKFAKLFDDAPQIPYSVVHSVLFQELGRPPSGPDGIFEIFEEEAVASASIAQVHRAKMWPRLDENGQPEKQERWVAVKVQKPDVSKQMEWDLGAYRVVMWLFENVAFDLPVYFVVDFVSDHLRQELDFVNEAKNACRTAEFVAQEPQLRDKVYIPKVYPEYSTKRVMTAEWIEGVRMSDKEGVYRLLGETPPLGFSSAVDPSSATALVSSSTAVIAPVNPVTLVKPLKGGVASVMRTMVELFSAQMFSWGWVHCDPHPGNIIVRANPLNPRYPQLVLLDHGLYVEADQKFRAEWANLWRAVLEGNYASVERVVRGWGLGVPDLMASFTVMKPTILKNGRKKKKGLTPEEEQHQEEAKKSLTHYELSVKMKEKLREFLADTDRMPKALLFLSKNMRMVQGNNQSFGSPVNRIKITGYWASKSQMYNPLLTFPQQLKELYHHIVFRTVMFSLDLAFYRSRAHTWAWTWVWRLRGALGFTAEKEALAGSGGFEEELERQLRVITKDGFGLEMGQAAFDG</sequence>
<gene>
    <name evidence="4" type="ORF">CPB83DRAFT_851531</name>
</gene>
<accession>A0A9P6EJL7</accession>
<dbReference type="InterPro" id="IPR051130">
    <property type="entry name" value="Mito_struct-func_regulator"/>
</dbReference>
<dbReference type="InterPro" id="IPR011009">
    <property type="entry name" value="Kinase-like_dom_sf"/>
</dbReference>
<feature type="region of interest" description="Disordered" evidence="2">
    <location>
        <begin position="468"/>
        <end position="487"/>
    </location>
</feature>
<dbReference type="SUPFAM" id="SSF56112">
    <property type="entry name" value="Protein kinase-like (PK-like)"/>
    <property type="match status" value="1"/>
</dbReference>
<evidence type="ECO:0000313" key="5">
    <source>
        <dbReference type="Proteomes" id="UP000807306"/>
    </source>
</evidence>
<name>A0A9P6EJL7_9AGAR</name>
<proteinExistence type="inferred from homology"/>
<evidence type="ECO:0000256" key="1">
    <source>
        <dbReference type="ARBA" id="ARBA00009670"/>
    </source>
</evidence>
<feature type="compositionally biased region" description="Basic and acidic residues" evidence="2">
    <location>
        <begin position="475"/>
        <end position="487"/>
    </location>
</feature>
<evidence type="ECO:0000313" key="4">
    <source>
        <dbReference type="EMBL" id="KAF9530080.1"/>
    </source>
</evidence>
<dbReference type="EMBL" id="MU157842">
    <property type="protein sequence ID" value="KAF9530080.1"/>
    <property type="molecule type" value="Genomic_DNA"/>
</dbReference>
<evidence type="ECO:0000256" key="2">
    <source>
        <dbReference type="SAM" id="MobiDB-lite"/>
    </source>
</evidence>
<dbReference type="AlphaFoldDB" id="A0A9P6EJL7"/>
<dbReference type="InterPro" id="IPR004147">
    <property type="entry name" value="ABC1_dom"/>
</dbReference>
<protein>
    <submittedName>
        <fullName evidence="4">ABC1 family-domain-containing protein</fullName>
    </submittedName>
</protein>
<evidence type="ECO:0000259" key="3">
    <source>
        <dbReference type="Pfam" id="PF03109"/>
    </source>
</evidence>
<dbReference type="PANTHER" id="PTHR43173">
    <property type="entry name" value="ABC1 FAMILY PROTEIN"/>
    <property type="match status" value="1"/>
</dbReference>
<keyword evidence="5" id="KW-1185">Reference proteome</keyword>
<reference evidence="4" key="1">
    <citation type="submission" date="2020-11" db="EMBL/GenBank/DDBJ databases">
        <authorList>
            <consortium name="DOE Joint Genome Institute"/>
            <person name="Ahrendt S."/>
            <person name="Riley R."/>
            <person name="Andreopoulos W."/>
            <person name="Labutti K."/>
            <person name="Pangilinan J."/>
            <person name="Ruiz-Duenas F.J."/>
            <person name="Barrasa J.M."/>
            <person name="Sanchez-Garcia M."/>
            <person name="Camarero S."/>
            <person name="Miyauchi S."/>
            <person name="Serrano A."/>
            <person name="Linde D."/>
            <person name="Babiker R."/>
            <person name="Drula E."/>
            <person name="Ayuso-Fernandez I."/>
            <person name="Pacheco R."/>
            <person name="Padilla G."/>
            <person name="Ferreira P."/>
            <person name="Barriuso J."/>
            <person name="Kellner H."/>
            <person name="Castanera R."/>
            <person name="Alfaro M."/>
            <person name="Ramirez L."/>
            <person name="Pisabarro A.G."/>
            <person name="Kuo A."/>
            <person name="Tritt A."/>
            <person name="Lipzen A."/>
            <person name="He G."/>
            <person name="Yan M."/>
            <person name="Ng V."/>
            <person name="Cullen D."/>
            <person name="Martin F."/>
            <person name="Rosso M.-N."/>
            <person name="Henrissat B."/>
            <person name="Hibbett D."/>
            <person name="Martinez A.T."/>
            <person name="Grigoriev I.V."/>
        </authorList>
    </citation>
    <scope>NUCLEOTIDE SEQUENCE</scope>
    <source>
        <strain evidence="4">CBS 506.95</strain>
    </source>
</reference>
<feature type="domain" description="ABC1 atypical kinase-like" evidence="3">
    <location>
        <begin position="135"/>
        <end position="311"/>
    </location>
</feature>
<dbReference type="InterPro" id="IPR045307">
    <property type="entry name" value="ADCK1_dom"/>
</dbReference>
<organism evidence="4 5">
    <name type="scientific">Crepidotus variabilis</name>
    <dbReference type="NCBI Taxonomy" id="179855"/>
    <lineage>
        <taxon>Eukaryota</taxon>
        <taxon>Fungi</taxon>
        <taxon>Dikarya</taxon>
        <taxon>Basidiomycota</taxon>
        <taxon>Agaricomycotina</taxon>
        <taxon>Agaricomycetes</taxon>
        <taxon>Agaricomycetidae</taxon>
        <taxon>Agaricales</taxon>
        <taxon>Agaricineae</taxon>
        <taxon>Crepidotaceae</taxon>
        <taxon>Crepidotus</taxon>
    </lineage>
</organism>
<dbReference type="CDD" id="cd13969">
    <property type="entry name" value="ADCK1-like"/>
    <property type="match status" value="1"/>
</dbReference>
<comment type="similarity">
    <text evidence="1">Belongs to the protein kinase superfamily. ADCK protein kinase family.</text>
</comment>
<feature type="domain" description="ABC1 atypical kinase-like" evidence="3">
    <location>
        <begin position="362"/>
        <end position="441"/>
    </location>
</feature>
<dbReference type="Proteomes" id="UP000807306">
    <property type="component" value="Unassembled WGS sequence"/>
</dbReference>